<dbReference type="GO" id="GO:0000156">
    <property type="term" value="F:phosphorelay response regulator activity"/>
    <property type="evidence" value="ECO:0007669"/>
    <property type="project" value="InterPro"/>
</dbReference>
<evidence type="ECO:0000313" key="2">
    <source>
        <dbReference type="EMBL" id="QOY61042.1"/>
    </source>
</evidence>
<keyword evidence="2" id="KW-0238">DNA-binding</keyword>
<dbReference type="KEGG" id="tio:INP52_02205"/>
<dbReference type="SMART" id="SM00850">
    <property type="entry name" value="LytTR"/>
    <property type="match status" value="1"/>
</dbReference>
<accession>A0A7S7M9Q2</accession>
<dbReference type="PANTHER" id="PTHR37299">
    <property type="entry name" value="TRANSCRIPTIONAL REGULATOR-RELATED"/>
    <property type="match status" value="1"/>
</dbReference>
<dbReference type="Proteomes" id="UP000593735">
    <property type="component" value="Chromosome"/>
</dbReference>
<proteinExistence type="predicted"/>
<organism evidence="2 3">
    <name type="scientific">Thermophilibacter immobilis</name>
    <dbReference type="NCBI Taxonomy" id="2779519"/>
    <lineage>
        <taxon>Bacteria</taxon>
        <taxon>Bacillati</taxon>
        <taxon>Actinomycetota</taxon>
        <taxon>Coriobacteriia</taxon>
        <taxon>Coriobacteriales</taxon>
        <taxon>Atopobiaceae</taxon>
        <taxon>Thermophilibacter</taxon>
    </lineage>
</organism>
<dbReference type="AlphaFoldDB" id="A0A7S7M9Q2"/>
<dbReference type="Gene3D" id="2.40.50.1020">
    <property type="entry name" value="LytTr DNA-binding domain"/>
    <property type="match status" value="1"/>
</dbReference>
<name>A0A7S7M9Q2_9ACTN</name>
<dbReference type="PROSITE" id="PS50930">
    <property type="entry name" value="HTH_LYTTR"/>
    <property type="match status" value="1"/>
</dbReference>
<dbReference type="PANTHER" id="PTHR37299:SF4">
    <property type="entry name" value="TRANSCRIPTIONAL REGULATOR"/>
    <property type="match status" value="1"/>
</dbReference>
<feature type="domain" description="HTH LytTR-type" evidence="1">
    <location>
        <begin position="53"/>
        <end position="148"/>
    </location>
</feature>
<dbReference type="InterPro" id="IPR007492">
    <property type="entry name" value="LytTR_DNA-bd_dom"/>
</dbReference>
<dbReference type="EMBL" id="CP063767">
    <property type="protein sequence ID" value="QOY61042.1"/>
    <property type="molecule type" value="Genomic_DNA"/>
</dbReference>
<dbReference type="GO" id="GO:0003677">
    <property type="term" value="F:DNA binding"/>
    <property type="evidence" value="ECO:0007669"/>
    <property type="project" value="UniProtKB-KW"/>
</dbReference>
<dbReference type="RefSeq" id="WP_194372029.1">
    <property type="nucleotide sequence ID" value="NZ_CP063767.1"/>
</dbReference>
<gene>
    <name evidence="2" type="ORF">INP52_02205</name>
</gene>
<keyword evidence="3" id="KW-1185">Reference proteome</keyword>
<dbReference type="InterPro" id="IPR046947">
    <property type="entry name" value="LytR-like"/>
</dbReference>
<reference evidence="2 3" key="1">
    <citation type="submission" date="2020-10" db="EMBL/GenBank/DDBJ databases">
        <title>Olsenella immobilis sp.nov., isolated from the mud in a fermentation cellar used for the production of Chinese strong-flavoured liquor.</title>
        <authorList>
            <person name="Lu L."/>
        </authorList>
    </citation>
    <scope>NUCLEOTIDE SEQUENCE [LARGE SCALE GENOMIC DNA]</scope>
    <source>
        <strain evidence="2 3">LZLJ-2</strain>
    </source>
</reference>
<evidence type="ECO:0000259" key="1">
    <source>
        <dbReference type="PROSITE" id="PS50930"/>
    </source>
</evidence>
<sequence>MEVRVIEEKGRRSIAVRVLSAPGDGRAAALARRISLLDGRVSGYPAGGPERRLVALADIVLFEVAETRARMLLRSGEELESTLRLCEIETALEGSEFVRVSRQIIVNFALVRTIRPELAGRLTLRLENGCEVLVTRTYVSAIRRRLEMGDSYEKR</sequence>
<evidence type="ECO:0000313" key="3">
    <source>
        <dbReference type="Proteomes" id="UP000593735"/>
    </source>
</evidence>
<dbReference type="Pfam" id="PF04397">
    <property type="entry name" value="LytTR"/>
    <property type="match status" value="1"/>
</dbReference>
<protein>
    <submittedName>
        <fullName evidence="2">LytTR family transcriptional regulator DNA-binding domain-containing protein</fullName>
    </submittedName>
</protein>